<feature type="compositionally biased region" description="Basic and acidic residues" evidence="1">
    <location>
        <begin position="474"/>
        <end position="487"/>
    </location>
</feature>
<keyword evidence="3" id="KW-1185">Reference proteome</keyword>
<name>A0A376BAQ3_9ASCO</name>
<dbReference type="Proteomes" id="UP000262825">
    <property type="component" value="Unassembled WGS sequence"/>
</dbReference>
<feature type="region of interest" description="Disordered" evidence="1">
    <location>
        <begin position="51"/>
        <end position="89"/>
    </location>
</feature>
<dbReference type="EMBL" id="UFAJ01000887">
    <property type="protein sequence ID" value="SSD61778.1"/>
    <property type="molecule type" value="Genomic_DNA"/>
</dbReference>
<proteinExistence type="predicted"/>
<feature type="region of interest" description="Disordered" evidence="1">
    <location>
        <begin position="340"/>
        <end position="363"/>
    </location>
</feature>
<feature type="region of interest" description="Disordered" evidence="1">
    <location>
        <begin position="381"/>
        <end position="447"/>
    </location>
</feature>
<feature type="region of interest" description="Disordered" evidence="1">
    <location>
        <begin position="166"/>
        <end position="211"/>
    </location>
</feature>
<gene>
    <name evidence="2" type="ORF">SCODWIG_03539</name>
</gene>
<feature type="compositionally biased region" description="Polar residues" evidence="1">
    <location>
        <begin position="394"/>
        <end position="411"/>
    </location>
</feature>
<feature type="compositionally biased region" description="Polar residues" evidence="1">
    <location>
        <begin position="429"/>
        <end position="447"/>
    </location>
</feature>
<dbReference type="VEuPathDB" id="FungiDB:SCODWIG_03539"/>
<feature type="region of interest" description="Disordered" evidence="1">
    <location>
        <begin position="556"/>
        <end position="579"/>
    </location>
</feature>
<feature type="region of interest" description="Disordered" evidence="1">
    <location>
        <begin position="474"/>
        <end position="523"/>
    </location>
</feature>
<sequence>MEAVKNTGASLESIELGLNKKGQRKPADKEVNDLCKEDNVMSVGEHKHLLSRESHDILDGGNNDIVSEKNDKKKQQHFSTSKNEKAKTHFTNKLDNTMPEPILSPESTQAGKKIPRGIQINQNRNTTTPTIDKTQVQLLNKSPSPSILDYKSQKCFVQLPKITNQTSPIDNNEKSYTNTDPNNHTPGLIGHKNLTAKNKGENKSGNTIIGNIAPTPDKMQWKYTLKDNMGYSLSNGVISSSELVNELIMEAKKNNLKISIHQHIHNHYGNHGNNTGTTDILFQSNETSPESINAGSTNNSINFMKNNTHANHEANLITGASPLASLDPLDGNNGFTSLTTTQFPQPTFPVSRPPSSLGGAPNTPKIMQDLQEMGISRHRHFKTLPPTVKPKLGSSDSSKLTDINRILNSNMSSSRCRRKNERKRRVSDNTKLGSESEGNTPVSSISSTNSAVNISLNTNIQGSFPEKRCKIHRIKNESKNISHRESRGSSSSHNLEEEEGPDFWESLRSLQPGPALNKDTENEDDSRLELFYQFFGPPETSTIYYSSAALNKKNMKVTEQTEDSEKGLDEDYLLPFNPS</sequence>
<evidence type="ECO:0000313" key="3">
    <source>
        <dbReference type="Proteomes" id="UP000262825"/>
    </source>
</evidence>
<feature type="compositionally biased region" description="Basic residues" evidence="1">
    <location>
        <begin position="415"/>
        <end position="425"/>
    </location>
</feature>
<feature type="compositionally biased region" description="Polar residues" evidence="1">
    <location>
        <begin position="166"/>
        <end position="185"/>
    </location>
</feature>
<evidence type="ECO:0000313" key="2">
    <source>
        <dbReference type="EMBL" id="SSD61778.1"/>
    </source>
</evidence>
<protein>
    <submittedName>
        <fullName evidence="2">Uncharacterized protein</fullName>
    </submittedName>
</protein>
<organism evidence="2 3">
    <name type="scientific">Saccharomycodes ludwigii</name>
    <dbReference type="NCBI Taxonomy" id="36035"/>
    <lineage>
        <taxon>Eukaryota</taxon>
        <taxon>Fungi</taxon>
        <taxon>Dikarya</taxon>
        <taxon>Ascomycota</taxon>
        <taxon>Saccharomycotina</taxon>
        <taxon>Saccharomycetes</taxon>
        <taxon>Saccharomycodales</taxon>
        <taxon>Saccharomycodaceae</taxon>
        <taxon>Saccharomycodes</taxon>
    </lineage>
</organism>
<accession>A0A376BAQ3</accession>
<dbReference type="AlphaFoldDB" id="A0A376BAQ3"/>
<reference evidence="3" key="1">
    <citation type="submission" date="2018-06" db="EMBL/GenBank/DDBJ databases">
        <authorList>
            <person name="Guldener U."/>
        </authorList>
    </citation>
    <scope>NUCLEOTIDE SEQUENCE [LARGE SCALE GENOMIC DNA]</scope>
    <source>
        <strain evidence="3">UTAD17</strain>
    </source>
</reference>
<evidence type="ECO:0000256" key="1">
    <source>
        <dbReference type="SAM" id="MobiDB-lite"/>
    </source>
</evidence>
<feature type="compositionally biased region" description="Low complexity" evidence="1">
    <location>
        <begin position="340"/>
        <end position="349"/>
    </location>
</feature>